<dbReference type="AlphaFoldDB" id="A0A3P5ZI17"/>
<proteinExistence type="predicted"/>
<evidence type="ECO:0000313" key="1">
    <source>
        <dbReference type="EMBL" id="VDC71758.1"/>
    </source>
</evidence>
<protein>
    <submittedName>
        <fullName evidence="1">Uncharacterized protein</fullName>
    </submittedName>
</protein>
<reference evidence="1" key="1">
    <citation type="submission" date="2018-11" db="EMBL/GenBank/DDBJ databases">
        <authorList>
            <consortium name="Genoscope - CEA"/>
            <person name="William W."/>
        </authorList>
    </citation>
    <scope>NUCLEOTIDE SEQUENCE</scope>
</reference>
<gene>
    <name evidence="1" type="ORF">BRAA05T21472Z</name>
</gene>
<accession>A0A3P5ZI17</accession>
<dbReference type="EMBL" id="LR031570">
    <property type="protein sequence ID" value="VDC71758.1"/>
    <property type="molecule type" value="Genomic_DNA"/>
</dbReference>
<organism evidence="1">
    <name type="scientific">Brassica campestris</name>
    <name type="common">Field mustard</name>
    <dbReference type="NCBI Taxonomy" id="3711"/>
    <lineage>
        <taxon>Eukaryota</taxon>
        <taxon>Viridiplantae</taxon>
        <taxon>Streptophyta</taxon>
        <taxon>Embryophyta</taxon>
        <taxon>Tracheophyta</taxon>
        <taxon>Spermatophyta</taxon>
        <taxon>Magnoliopsida</taxon>
        <taxon>eudicotyledons</taxon>
        <taxon>Gunneridae</taxon>
        <taxon>Pentapetalae</taxon>
        <taxon>rosids</taxon>
        <taxon>malvids</taxon>
        <taxon>Brassicales</taxon>
        <taxon>Brassicaceae</taxon>
        <taxon>Brassiceae</taxon>
        <taxon>Brassica</taxon>
    </lineage>
</organism>
<sequence>MQRIVYFNCAPNFQVSLKHGQWVPLHDQTILNNLNFKMKDMNIYYSTESNLNNQLQNLTQDVYYKMIKEKQQF</sequence>
<name>A0A3P5ZI17_BRACM</name>